<dbReference type="InterPro" id="IPR001606">
    <property type="entry name" value="ARID_dom"/>
</dbReference>
<dbReference type="AlphaFoldDB" id="U4KZN8"/>
<name>U4KZN8_PYROM</name>
<dbReference type="SUPFAM" id="SSF48371">
    <property type="entry name" value="ARM repeat"/>
    <property type="match status" value="1"/>
</dbReference>
<evidence type="ECO:0000256" key="5">
    <source>
        <dbReference type="SAM" id="MobiDB-lite"/>
    </source>
</evidence>
<evidence type="ECO:0000259" key="7">
    <source>
        <dbReference type="PROSITE" id="PS51526"/>
    </source>
</evidence>
<dbReference type="Proteomes" id="UP000018144">
    <property type="component" value="Unassembled WGS sequence"/>
</dbReference>
<dbReference type="PANTHER" id="PTHR22970:SF14">
    <property type="entry name" value="AT-RICH INTERACTIVE DOMAIN-CONTAINING PROTEIN 2"/>
    <property type="match status" value="1"/>
</dbReference>
<feature type="domain" description="RFX-type winged-helix" evidence="7">
    <location>
        <begin position="612"/>
        <end position="691"/>
    </location>
</feature>
<evidence type="ECO:0000259" key="6">
    <source>
        <dbReference type="PROSITE" id="PS51011"/>
    </source>
</evidence>
<dbReference type="SUPFAM" id="SSF46774">
    <property type="entry name" value="ARID-like"/>
    <property type="match status" value="1"/>
</dbReference>
<organism evidence="8 9">
    <name type="scientific">Pyronema omphalodes (strain CBS 100304)</name>
    <name type="common">Pyronema confluens</name>
    <dbReference type="NCBI Taxonomy" id="1076935"/>
    <lineage>
        <taxon>Eukaryota</taxon>
        <taxon>Fungi</taxon>
        <taxon>Dikarya</taxon>
        <taxon>Ascomycota</taxon>
        <taxon>Pezizomycotina</taxon>
        <taxon>Pezizomycetes</taxon>
        <taxon>Pezizales</taxon>
        <taxon>Pyronemataceae</taxon>
        <taxon>Pyronema</taxon>
    </lineage>
</organism>
<dbReference type="OrthoDB" id="338531at2759"/>
<dbReference type="eggNOG" id="KOG2744">
    <property type="taxonomic scope" value="Eukaryota"/>
</dbReference>
<dbReference type="SMART" id="SM01014">
    <property type="entry name" value="ARID"/>
    <property type="match status" value="1"/>
</dbReference>
<feature type="compositionally biased region" description="Low complexity" evidence="5">
    <location>
        <begin position="188"/>
        <end position="205"/>
    </location>
</feature>
<dbReference type="Gene3D" id="1.10.150.60">
    <property type="entry name" value="ARID DNA-binding domain"/>
    <property type="match status" value="1"/>
</dbReference>
<dbReference type="Pfam" id="PF01388">
    <property type="entry name" value="ARID"/>
    <property type="match status" value="1"/>
</dbReference>
<dbReference type="Gene3D" id="3.30.160.60">
    <property type="entry name" value="Classic Zinc Finger"/>
    <property type="match status" value="1"/>
</dbReference>
<dbReference type="PROSITE" id="PS51011">
    <property type="entry name" value="ARID"/>
    <property type="match status" value="1"/>
</dbReference>
<dbReference type="InterPro" id="IPR016024">
    <property type="entry name" value="ARM-type_fold"/>
</dbReference>
<dbReference type="STRING" id="1076935.U4KZN8"/>
<dbReference type="PROSITE" id="PS51526">
    <property type="entry name" value="RFX_DBD"/>
    <property type="match status" value="1"/>
</dbReference>
<dbReference type="InterPro" id="IPR003150">
    <property type="entry name" value="DNA-bd_RFX"/>
</dbReference>
<dbReference type="PANTHER" id="PTHR22970">
    <property type="entry name" value="AT-RICH INTERACTIVE DOMAIN-CONTAINING PROTEIN 2"/>
    <property type="match status" value="1"/>
</dbReference>
<gene>
    <name evidence="8" type="ORF">PCON_07273</name>
</gene>
<dbReference type="SMART" id="SM00501">
    <property type="entry name" value="BRIGHT"/>
    <property type="match status" value="1"/>
</dbReference>
<dbReference type="CDD" id="cd16100">
    <property type="entry name" value="ARID"/>
    <property type="match status" value="1"/>
</dbReference>
<keyword evidence="2" id="KW-0805">Transcription regulation</keyword>
<dbReference type="OMA" id="DKYKFDS"/>
<evidence type="ECO:0000256" key="3">
    <source>
        <dbReference type="ARBA" id="ARBA00023163"/>
    </source>
</evidence>
<dbReference type="InterPro" id="IPR052406">
    <property type="entry name" value="Chromatin_Remodeling_Comp"/>
</dbReference>
<dbReference type="GO" id="GO:0003677">
    <property type="term" value="F:DNA binding"/>
    <property type="evidence" value="ECO:0007669"/>
    <property type="project" value="InterPro"/>
</dbReference>
<feature type="region of interest" description="Disordered" evidence="5">
    <location>
        <begin position="148"/>
        <end position="263"/>
    </location>
</feature>
<evidence type="ECO:0000256" key="4">
    <source>
        <dbReference type="ARBA" id="ARBA00023242"/>
    </source>
</evidence>
<feature type="domain" description="ARID" evidence="6">
    <location>
        <begin position="24"/>
        <end position="117"/>
    </location>
</feature>
<reference evidence="8 9" key="1">
    <citation type="journal article" date="2013" name="PLoS Genet.">
        <title>The genome and development-dependent transcriptomes of Pyronema confluens: a window into fungal evolution.</title>
        <authorList>
            <person name="Traeger S."/>
            <person name="Altegoer F."/>
            <person name="Freitag M."/>
            <person name="Gabaldon T."/>
            <person name="Kempken F."/>
            <person name="Kumar A."/>
            <person name="Marcet-Houben M."/>
            <person name="Poggeler S."/>
            <person name="Stajich J.E."/>
            <person name="Nowrousian M."/>
        </authorList>
    </citation>
    <scope>NUCLEOTIDE SEQUENCE [LARGE SCALE GENOMIC DNA]</scope>
    <source>
        <strain evidence="9">CBS 100304</strain>
        <tissue evidence="8">Vegetative mycelium</tissue>
    </source>
</reference>
<evidence type="ECO:0000313" key="9">
    <source>
        <dbReference type="Proteomes" id="UP000018144"/>
    </source>
</evidence>
<dbReference type="InterPro" id="IPR036431">
    <property type="entry name" value="ARID_dom_sf"/>
</dbReference>
<dbReference type="GO" id="GO:0006325">
    <property type="term" value="P:chromatin organization"/>
    <property type="evidence" value="ECO:0007669"/>
    <property type="project" value="UniProtKB-KW"/>
</dbReference>
<evidence type="ECO:0000256" key="2">
    <source>
        <dbReference type="ARBA" id="ARBA00023015"/>
    </source>
</evidence>
<feature type="compositionally biased region" description="Polar residues" evidence="5">
    <location>
        <begin position="235"/>
        <end position="254"/>
    </location>
</feature>
<keyword evidence="9" id="KW-1185">Reference proteome</keyword>
<keyword evidence="1" id="KW-0156">Chromatin regulator</keyword>
<keyword evidence="3" id="KW-0804">Transcription</keyword>
<keyword evidence="4" id="KW-0539">Nucleus</keyword>
<evidence type="ECO:0000256" key="1">
    <source>
        <dbReference type="ARBA" id="ARBA00022853"/>
    </source>
</evidence>
<proteinExistence type="predicted"/>
<accession>U4KZN8</accession>
<dbReference type="GO" id="GO:0006355">
    <property type="term" value="P:regulation of DNA-templated transcription"/>
    <property type="evidence" value="ECO:0007669"/>
    <property type="project" value="InterPro"/>
</dbReference>
<evidence type="ECO:0000313" key="8">
    <source>
        <dbReference type="EMBL" id="CCX07684.1"/>
    </source>
</evidence>
<dbReference type="EMBL" id="HF935362">
    <property type="protein sequence ID" value="CCX07684.1"/>
    <property type="molecule type" value="Genomic_DNA"/>
</dbReference>
<protein>
    <submittedName>
        <fullName evidence="8">Similar to Chromatin structure-remodeling complex subunit rsc9 acc. no. Q9P7W8</fullName>
    </submittedName>
</protein>
<dbReference type="GO" id="GO:0016586">
    <property type="term" value="C:RSC-type complex"/>
    <property type="evidence" value="ECO:0007669"/>
    <property type="project" value="TreeGrafter"/>
</dbReference>
<sequence>MPTPNSKKSGPWANRVVSTEIVHTPEYDEFMEDLEEYHEKRGTTLTREPDLGRKLLDLHKLYKTVTELGGYDKITEQKGVWRDIANAYEPPINNSNAGYLLKTIYYKNLAAYEISNFHGKEPPKKEWLEDRKAAGGPIMTRTAEDFMASQSPKAEMNGDSQSPPPSTGGIERRSKLLFDPSTSTVPVSQLSLPSRSSSLSRSSISTIMTAADEEDEGLRQQPTPRSFYAPEATPQRASRSASQQHTPTPTTNGAPQVFASGNAHHFPDFRPGINTLPTVRPVLTPRTAPGQFQNFRRRRFPDVNGMPPQNPGMRIGAGHPGAPIMHRITMSLKSEIPEDVEFSMQQLVRISYEAGDELLYQYHPALCDILFKMLREGIDRISKEGREDTVASAAYTHQLERTNGVALIIRNMAFSPNNAKQFAMILKPKDLLLDGLRLPKYANLTELKHYLLETIEVMANSLPFLPNDSLLDVIAEQLESNDRGMLLGAMRAICRLVIGRDDYNRLGDVPFKSIQRITSILMLEDEELVSACLDFLYQYTNNEDNTARLLQHPDGTELAKQLVRLLLFQGIGGEQLVYIKNINKPRPPIHQIPHLPHEIVQDLLTFSEPERATKWMRCCFEEDPEADITQIALWQAYQTRFTEHVTTSGLPLLPAAEFIKNVSIAFQTASAMVLPTPQGQKFIIKGIRARETPMSTKGHVYLGCKWFNTPGVPASKCTAQLATPQDLWAHILQQHLTPPTEGTVQGRPLWCNWSGCDRFGSDGEKNRYKVVAHVRTHMPDPGYRREDETGDDPEARVIIRRCQTFTDERGEAAGIPLTSVLVLRNIGKRGGEQAKRVIKGLEKELWEVMAVNKPLAVWVADLVMGEV</sequence>